<dbReference type="Gene3D" id="2.60.40.790">
    <property type="match status" value="1"/>
</dbReference>
<dbReference type="OrthoDB" id="1898560at2759"/>
<dbReference type="PANTHER" id="PTHR45862">
    <property type="entry name" value="PROTEIN SGT1 HOMOLOG"/>
    <property type="match status" value="1"/>
</dbReference>
<feature type="domain" description="CS" evidence="2">
    <location>
        <begin position="1"/>
        <end position="93"/>
    </location>
</feature>
<protein>
    <submittedName>
        <fullName evidence="3">SGS domain-containing protein, putative</fullName>
    </submittedName>
</protein>
<gene>
    <name evidence="3" type="ORF">EAH_00005910</name>
</gene>
<dbReference type="CDD" id="cd06463">
    <property type="entry name" value="p23_like"/>
    <property type="match status" value="1"/>
</dbReference>
<name>U6GCJ1_EIMAC</name>
<dbReference type="AlphaFoldDB" id="U6GCJ1"/>
<evidence type="ECO:0000313" key="3">
    <source>
        <dbReference type="EMBL" id="CDI77865.1"/>
    </source>
</evidence>
<keyword evidence="4" id="KW-1185">Reference proteome</keyword>
<dbReference type="OMA" id="KVHMTAD"/>
<dbReference type="InterPro" id="IPR008978">
    <property type="entry name" value="HSP20-like_chaperone"/>
</dbReference>
<dbReference type="SUPFAM" id="SSF49764">
    <property type="entry name" value="HSP20-like chaperones"/>
    <property type="match status" value="1"/>
</dbReference>
<dbReference type="PROSITE" id="PS51048">
    <property type="entry name" value="SGS"/>
    <property type="match status" value="1"/>
</dbReference>
<sequence length="200" mass="22964">MQNAEKIFITFFVKSLQPSDVNVDISPQSLKVQIQNPLINQEAAKNQQQLYEFHVQKLRHEVTPEHSSYEIHKTKLEVVLSKKEVGETWAALEAVKEAQEQQTAAARVYPSSKKKIDWNKMEKEIAAELESEQLEGEHALQKLFRDIYGRGDEDTRRAMIKSFQTSGGTVLSTNWADVKDKDYEKTLEAPEGQEVRSWNS</sequence>
<dbReference type="RefSeq" id="XP_013251850.1">
    <property type="nucleotide sequence ID" value="XM_013396396.1"/>
</dbReference>
<dbReference type="InterPro" id="IPR007699">
    <property type="entry name" value="SGS_dom"/>
</dbReference>
<dbReference type="InterPro" id="IPR007052">
    <property type="entry name" value="CS_dom"/>
</dbReference>
<dbReference type="EMBL" id="HG670756">
    <property type="protein sequence ID" value="CDI77865.1"/>
    <property type="molecule type" value="Genomic_DNA"/>
</dbReference>
<dbReference type="Proteomes" id="UP000018050">
    <property type="component" value="Unassembled WGS sequence"/>
</dbReference>
<dbReference type="GO" id="GO:0051087">
    <property type="term" value="F:protein-folding chaperone binding"/>
    <property type="evidence" value="ECO:0007669"/>
    <property type="project" value="InterPro"/>
</dbReference>
<reference evidence="3" key="1">
    <citation type="submission" date="2013-10" db="EMBL/GenBank/DDBJ databases">
        <title>Genomic analysis of the causative agents of coccidiosis in chickens.</title>
        <authorList>
            <person name="Reid A.J."/>
            <person name="Blake D."/>
            <person name="Billington K."/>
            <person name="Browne H."/>
            <person name="Dunn M."/>
            <person name="Hung S."/>
            <person name="Kawahara F."/>
            <person name="Miranda-Saavedra D."/>
            <person name="Mourier T."/>
            <person name="Nagra H."/>
            <person name="Otto T.D."/>
            <person name="Rawlings N."/>
            <person name="Sanchez A."/>
            <person name="Sanders M."/>
            <person name="Subramaniam C."/>
            <person name="Tay Y."/>
            <person name="Dear P."/>
            <person name="Doerig C."/>
            <person name="Gruber A."/>
            <person name="Parkinson J."/>
            <person name="Shirley M."/>
            <person name="Wan K.L."/>
            <person name="Berriman M."/>
            <person name="Tomley F."/>
            <person name="Pain A."/>
        </authorList>
    </citation>
    <scope>NUCLEOTIDE SEQUENCE</scope>
    <source>
        <strain evidence="3">Houghton</strain>
    </source>
</reference>
<dbReference type="Pfam" id="PF04969">
    <property type="entry name" value="CS"/>
    <property type="match status" value="1"/>
</dbReference>
<proteinExistence type="predicted"/>
<organism evidence="3 4">
    <name type="scientific">Eimeria acervulina</name>
    <name type="common">Coccidian parasite</name>
    <dbReference type="NCBI Taxonomy" id="5801"/>
    <lineage>
        <taxon>Eukaryota</taxon>
        <taxon>Sar</taxon>
        <taxon>Alveolata</taxon>
        <taxon>Apicomplexa</taxon>
        <taxon>Conoidasida</taxon>
        <taxon>Coccidia</taxon>
        <taxon>Eucoccidiorida</taxon>
        <taxon>Eimeriorina</taxon>
        <taxon>Eimeriidae</taxon>
        <taxon>Eimeria</taxon>
    </lineage>
</organism>
<feature type="domain" description="SGS" evidence="1">
    <location>
        <begin position="108"/>
        <end position="200"/>
    </location>
</feature>
<reference evidence="3" key="2">
    <citation type="submission" date="2013-10" db="EMBL/GenBank/DDBJ databases">
        <authorList>
            <person name="Aslett M."/>
        </authorList>
    </citation>
    <scope>NUCLEOTIDE SEQUENCE</scope>
    <source>
        <strain evidence="3">Houghton</strain>
    </source>
</reference>
<dbReference type="InterPro" id="IPR044563">
    <property type="entry name" value="Sgt1-like"/>
</dbReference>
<dbReference type="GeneID" id="25268661"/>
<dbReference type="PROSITE" id="PS51203">
    <property type="entry name" value="CS"/>
    <property type="match status" value="1"/>
</dbReference>
<evidence type="ECO:0000313" key="4">
    <source>
        <dbReference type="Proteomes" id="UP000018050"/>
    </source>
</evidence>
<evidence type="ECO:0000259" key="2">
    <source>
        <dbReference type="PROSITE" id="PS51203"/>
    </source>
</evidence>
<accession>U6GCJ1</accession>
<dbReference type="VEuPathDB" id="ToxoDB:EAH_00005910"/>
<dbReference type="Pfam" id="PF05002">
    <property type="entry name" value="SGS"/>
    <property type="match status" value="1"/>
</dbReference>
<evidence type="ECO:0000259" key="1">
    <source>
        <dbReference type="PROSITE" id="PS51048"/>
    </source>
</evidence>